<dbReference type="GO" id="GO:0005524">
    <property type="term" value="F:ATP binding"/>
    <property type="evidence" value="ECO:0007669"/>
    <property type="project" value="UniProtKB-KW"/>
</dbReference>
<dbReference type="PRINTS" id="PR01040">
    <property type="entry name" value="TRNASYNTHTYR"/>
</dbReference>
<sequence>MSLFEELKRRNLIKDCSNESELIHKLNYDTVNFYCGFDPTAISLTIGHLVQINTILLLYNKGHTPFILIGQATSLVGDPKETKERNLLIPQEVVKNTQDITMQLKSLLPRQRVYFVNNYDWLSQINFLDFLRQYGKLFNIKYILSKKIISERLNNESAGISYTEFSYNLLQALDFYHLYLKNNIILQIGGSDQWGNITSGLELIRKLINPTQCKPLGMSIPLLLNDQGVKIGKSEKGNIWLNSELTSPYEMYQYFLNLPDSRVILFLKQMTLITLDRINYLASELKLNPQKRLAQKELSRYIVSLVHGESVSKDCEKVSYLLFSKKRSDLAESDLKFLKKYLFCVSVNDDITLLDALLKGKMASSKKEARSLLLSRSIKIFPNSQDINDSLHLTPLVALFRKYILVTKKNKFNILIYFS</sequence>
<organism evidence="10 11">
    <name type="scientific">Candidatus Phytoplasma australasiaticum subsp. australasiaticum</name>
    <dbReference type="NCBI Taxonomy" id="2832407"/>
    <lineage>
        <taxon>Bacteria</taxon>
        <taxon>Bacillati</taxon>
        <taxon>Mycoplasmatota</taxon>
        <taxon>Mollicutes</taxon>
        <taxon>Acholeplasmatales</taxon>
        <taxon>Acholeplasmataceae</taxon>
        <taxon>Candidatus Phytoplasma</taxon>
        <taxon>16SrII (Peanut WB group)</taxon>
        <taxon>Candidatus Phytoplasma australasiaticum</taxon>
    </lineage>
</organism>
<dbReference type="Gene3D" id="1.10.240.10">
    <property type="entry name" value="Tyrosyl-Transfer RNA Synthetase"/>
    <property type="match status" value="1"/>
</dbReference>
<dbReference type="CDD" id="cd00805">
    <property type="entry name" value="TyrRS_core"/>
    <property type="match status" value="1"/>
</dbReference>
<dbReference type="EMBL" id="JAOSIW010000002">
    <property type="protein sequence ID" value="MDO8054382.1"/>
    <property type="molecule type" value="Genomic_DNA"/>
</dbReference>
<dbReference type="GO" id="GO:0005829">
    <property type="term" value="C:cytosol"/>
    <property type="evidence" value="ECO:0007669"/>
    <property type="project" value="TreeGrafter"/>
</dbReference>
<dbReference type="EC" id="6.1.1.1" evidence="1 8"/>
<accession>A0A9K3WRD5</accession>
<dbReference type="FunFam" id="1.10.240.10:FF:000001">
    <property type="entry name" value="Tyrosine--tRNA ligase"/>
    <property type="match status" value="1"/>
</dbReference>
<dbReference type="Proteomes" id="UP001170651">
    <property type="component" value="Unassembled WGS sequence"/>
</dbReference>
<evidence type="ECO:0000256" key="9">
    <source>
        <dbReference type="RuleBase" id="RU363036"/>
    </source>
</evidence>
<dbReference type="PANTHER" id="PTHR11766:SF0">
    <property type="entry name" value="TYROSINE--TRNA LIGASE, MITOCHONDRIAL"/>
    <property type="match status" value="1"/>
</dbReference>
<dbReference type="GO" id="GO:0006437">
    <property type="term" value="P:tyrosyl-tRNA aminoacylation"/>
    <property type="evidence" value="ECO:0007669"/>
    <property type="project" value="UniProtKB-UniRule"/>
</dbReference>
<keyword evidence="5 9" id="KW-0648">Protein biosynthesis</keyword>
<dbReference type="InterPro" id="IPR002307">
    <property type="entry name" value="Tyr-tRNA-ligase"/>
</dbReference>
<dbReference type="Gene3D" id="3.40.50.620">
    <property type="entry name" value="HUPs"/>
    <property type="match status" value="1"/>
</dbReference>
<evidence type="ECO:0000256" key="5">
    <source>
        <dbReference type="ARBA" id="ARBA00022917"/>
    </source>
</evidence>
<name>A0A9K3WRD5_9MOLU</name>
<comment type="similarity">
    <text evidence="9">Belongs to the class-I aminoacyl-tRNA synthetase family.</text>
</comment>
<dbReference type="InterPro" id="IPR036986">
    <property type="entry name" value="S4_RNA-bd_sf"/>
</dbReference>
<evidence type="ECO:0000256" key="2">
    <source>
        <dbReference type="ARBA" id="ARBA00022598"/>
    </source>
</evidence>
<dbReference type="SUPFAM" id="SSF52374">
    <property type="entry name" value="Nucleotidylyl transferase"/>
    <property type="match status" value="1"/>
</dbReference>
<keyword evidence="4 9" id="KW-0067">ATP-binding</keyword>
<evidence type="ECO:0000256" key="8">
    <source>
        <dbReference type="NCBIfam" id="TIGR00234"/>
    </source>
</evidence>
<evidence type="ECO:0000256" key="7">
    <source>
        <dbReference type="ARBA" id="ARBA00048248"/>
    </source>
</evidence>
<dbReference type="AlphaFoldDB" id="A0A9K3WRD5"/>
<protein>
    <recommendedName>
        <fullName evidence="1 8">Tyrosine--tRNA ligase</fullName>
        <ecNumber evidence="1 8">6.1.1.1</ecNumber>
    </recommendedName>
</protein>
<evidence type="ECO:0000256" key="4">
    <source>
        <dbReference type="ARBA" id="ARBA00022840"/>
    </source>
</evidence>
<dbReference type="InterPro" id="IPR014729">
    <property type="entry name" value="Rossmann-like_a/b/a_fold"/>
</dbReference>
<proteinExistence type="inferred from homology"/>
<dbReference type="NCBIfam" id="TIGR00234">
    <property type="entry name" value="tyrS"/>
    <property type="match status" value="1"/>
</dbReference>
<dbReference type="GO" id="GO:0003723">
    <property type="term" value="F:RNA binding"/>
    <property type="evidence" value="ECO:0007669"/>
    <property type="project" value="InterPro"/>
</dbReference>
<keyword evidence="2 9" id="KW-0436">Ligase</keyword>
<evidence type="ECO:0000256" key="3">
    <source>
        <dbReference type="ARBA" id="ARBA00022741"/>
    </source>
</evidence>
<evidence type="ECO:0000313" key="10">
    <source>
        <dbReference type="EMBL" id="MDO8054382.1"/>
    </source>
</evidence>
<dbReference type="PANTHER" id="PTHR11766">
    <property type="entry name" value="TYROSYL-TRNA SYNTHETASE"/>
    <property type="match status" value="1"/>
</dbReference>
<dbReference type="GO" id="GO:0004831">
    <property type="term" value="F:tyrosine-tRNA ligase activity"/>
    <property type="evidence" value="ECO:0007669"/>
    <property type="project" value="UniProtKB-UniRule"/>
</dbReference>
<reference evidence="10 11" key="1">
    <citation type="journal article" date="2023" name="Int. J. Syst. Evol. Microbiol.">
        <title>The observation of taxonomic boundaries for the 16SrII and 16SrXXV phytoplasmas using genome-based delimitation.</title>
        <authorList>
            <person name="Rodrigues Jardim B."/>
            <person name="Tran-Nguyen L.T.T."/>
            <person name="Gambley C."/>
            <person name="Al-Sadi A.M."/>
            <person name="Al-Subhi A.M."/>
            <person name="Foissac X."/>
            <person name="Salar P."/>
            <person name="Cai H."/>
            <person name="Yang J.Y."/>
            <person name="Davis R."/>
            <person name="Jones L."/>
            <person name="Rodoni B."/>
            <person name="Constable F.E."/>
        </authorList>
    </citation>
    <scope>NUCLEOTIDE SEQUENCE [LARGE SCALE GENOMIC DNA]</scope>
    <source>
        <strain evidence="10">BAWM-OMN-P26</strain>
    </source>
</reference>
<dbReference type="Pfam" id="PF00579">
    <property type="entry name" value="tRNA-synt_1b"/>
    <property type="match status" value="1"/>
</dbReference>
<comment type="caution">
    <text evidence="10">The sequence shown here is derived from an EMBL/GenBank/DDBJ whole genome shotgun (WGS) entry which is preliminary data.</text>
</comment>
<evidence type="ECO:0000256" key="6">
    <source>
        <dbReference type="ARBA" id="ARBA00023146"/>
    </source>
</evidence>
<dbReference type="Gene3D" id="3.10.290.10">
    <property type="entry name" value="RNA-binding S4 domain"/>
    <property type="match status" value="1"/>
</dbReference>
<evidence type="ECO:0000313" key="11">
    <source>
        <dbReference type="Proteomes" id="UP001170651"/>
    </source>
</evidence>
<dbReference type="InterPro" id="IPR024088">
    <property type="entry name" value="Tyr-tRNA-ligase_bac-type"/>
</dbReference>
<dbReference type="InterPro" id="IPR002305">
    <property type="entry name" value="aa-tRNA-synth_Ic"/>
</dbReference>
<comment type="catalytic activity">
    <reaction evidence="7">
        <text>tRNA(Tyr) + L-tyrosine + ATP = L-tyrosyl-tRNA(Tyr) + AMP + diphosphate + H(+)</text>
        <dbReference type="Rhea" id="RHEA:10220"/>
        <dbReference type="Rhea" id="RHEA-COMP:9706"/>
        <dbReference type="Rhea" id="RHEA-COMP:9707"/>
        <dbReference type="ChEBI" id="CHEBI:15378"/>
        <dbReference type="ChEBI" id="CHEBI:30616"/>
        <dbReference type="ChEBI" id="CHEBI:33019"/>
        <dbReference type="ChEBI" id="CHEBI:58315"/>
        <dbReference type="ChEBI" id="CHEBI:78442"/>
        <dbReference type="ChEBI" id="CHEBI:78536"/>
        <dbReference type="ChEBI" id="CHEBI:456215"/>
        <dbReference type="EC" id="6.1.1.1"/>
    </reaction>
</comment>
<keyword evidence="11" id="KW-1185">Reference proteome</keyword>
<evidence type="ECO:0000256" key="1">
    <source>
        <dbReference type="ARBA" id="ARBA00013160"/>
    </source>
</evidence>
<keyword evidence="3 9" id="KW-0547">Nucleotide-binding</keyword>
<keyword evidence="6 9" id="KW-0030">Aminoacyl-tRNA synthetase</keyword>
<dbReference type="RefSeq" id="WP_213680321.1">
    <property type="nucleotide sequence ID" value="NZ_JALQCT010000003.1"/>
</dbReference>
<gene>
    <name evidence="10" type="primary">tyrS</name>
    <name evidence="10" type="ORF">OC696_00650</name>
</gene>